<evidence type="ECO:0008006" key="9">
    <source>
        <dbReference type="Google" id="ProtNLM"/>
    </source>
</evidence>
<evidence type="ECO:0000259" key="4">
    <source>
        <dbReference type="Pfam" id="PF13194"/>
    </source>
</evidence>
<evidence type="ECO:0000313" key="8">
    <source>
        <dbReference type="Proteomes" id="UP001189773"/>
    </source>
</evidence>
<feature type="compositionally biased region" description="Basic and acidic residues" evidence="1">
    <location>
        <begin position="468"/>
        <end position="481"/>
    </location>
</feature>
<feature type="compositionally biased region" description="Basic and acidic residues" evidence="1">
    <location>
        <begin position="422"/>
        <end position="432"/>
    </location>
</feature>
<dbReference type="EMBL" id="CATZAZ010000014">
    <property type="protein sequence ID" value="CAJ0806135.1"/>
    <property type="molecule type" value="Genomic_DNA"/>
</dbReference>
<evidence type="ECO:0000313" key="6">
    <source>
        <dbReference type="EMBL" id="CAJ0806135.1"/>
    </source>
</evidence>
<dbReference type="Pfam" id="PF02308">
    <property type="entry name" value="MgtC"/>
    <property type="match status" value="1"/>
</dbReference>
<keyword evidence="8" id="KW-1185">Reference proteome</keyword>
<protein>
    <recommendedName>
        <fullName evidence="9">DUF4010 domain-containing protein</fullName>
    </recommendedName>
</protein>
<gene>
    <name evidence="5" type="ORF">LMG18095_03263</name>
    <name evidence="6" type="ORF">R77560_04372</name>
</gene>
<keyword evidence="2" id="KW-1133">Transmembrane helix</keyword>
<dbReference type="PANTHER" id="PTHR39084">
    <property type="entry name" value="MEMBRANE PROTEIN-RELATED"/>
    <property type="match status" value="1"/>
</dbReference>
<keyword evidence="2" id="KW-0812">Transmembrane</keyword>
<dbReference type="InterPro" id="IPR049177">
    <property type="entry name" value="MgtC_SapB_SrpB_YhiD_N"/>
</dbReference>
<accession>A0AAD2F624</accession>
<feature type="transmembrane region" description="Helical" evidence="2">
    <location>
        <begin position="297"/>
        <end position="317"/>
    </location>
</feature>
<feature type="transmembrane region" description="Helical" evidence="2">
    <location>
        <begin position="167"/>
        <end position="186"/>
    </location>
</feature>
<evidence type="ECO:0000256" key="1">
    <source>
        <dbReference type="SAM" id="MobiDB-lite"/>
    </source>
</evidence>
<feature type="transmembrane region" description="Helical" evidence="2">
    <location>
        <begin position="228"/>
        <end position="250"/>
    </location>
</feature>
<comment type="caution">
    <text evidence="6">The sequence shown here is derived from an EMBL/GenBank/DDBJ whole genome shotgun (WGS) entry which is preliminary data.</text>
</comment>
<dbReference type="Proteomes" id="UP001189756">
    <property type="component" value="Unassembled WGS sequence"/>
</dbReference>
<reference evidence="6 8" key="1">
    <citation type="submission" date="2023-07" db="EMBL/GenBank/DDBJ databases">
        <authorList>
            <person name="Peeters C."/>
        </authorList>
    </citation>
    <scope>NUCLEOTIDE SEQUENCE</scope>
    <source>
        <strain evidence="5 8">LMG 18095</strain>
        <strain evidence="6">R-77560</strain>
    </source>
</reference>
<evidence type="ECO:0000259" key="3">
    <source>
        <dbReference type="Pfam" id="PF02308"/>
    </source>
</evidence>
<feature type="transmembrane region" description="Helical" evidence="2">
    <location>
        <begin position="257"/>
        <end position="277"/>
    </location>
</feature>
<feature type="domain" description="DUF4010" evidence="4">
    <location>
        <begin position="174"/>
        <end position="380"/>
    </location>
</feature>
<sequence length="481" mass="50387">MSSLLSFSVALGVGLAIGLERERSHADSAELPAGMRTFAIGALAGAIAASLPIPFAVPTVLLTVAVLAAVGYHHSANVDPGVTTEFALVATTLLGAYAVSEPEMTAGLGTVLLVLLYAKAGLHRFARTVITQRELADLLILAVAALLIWPAVPDRNLGPLNAWNPHTLWLVVLLVMLTGNTGHFAARWFGERIGLPLAGLFSGFASSVATITAVAARVRRDHRPVDGAVAAALLSNVATLVQMLLLIAAINIDLLRVLAAPLAVGMMATVAWSALWIWRANEPLQEAPESSVSSINWRVAIGFALWTAALLLAAAAARTWFGTAAVVAVTVFGAFADVHAATASIATQVASHTLQTPTAGALVMLALTANTFSKIVVAISGGRAFAGKVTAGLLTMLLSSWAVFWLVAWSMPPNAQHPIERAHADQAGHQRDQPQPANPCWHLAKKCQQDHGDADQDADGAVRGSNIGKHDSAPEERWVNT</sequence>
<feature type="domain" description="MgtC/SapB/SrpB/YhiD N-terminal" evidence="3">
    <location>
        <begin position="8"/>
        <end position="120"/>
    </location>
</feature>
<dbReference type="Pfam" id="PF13194">
    <property type="entry name" value="DUF4010"/>
    <property type="match status" value="1"/>
</dbReference>
<name>A0AAD2F624_9RALS</name>
<feature type="transmembrane region" description="Helical" evidence="2">
    <location>
        <begin position="391"/>
        <end position="411"/>
    </location>
</feature>
<dbReference type="InterPro" id="IPR025105">
    <property type="entry name" value="DUF4010"/>
</dbReference>
<organism evidence="6 7">
    <name type="scientific">Ralstonia thomasii</name>
    <dbReference type="NCBI Taxonomy" id="3058596"/>
    <lineage>
        <taxon>Bacteria</taxon>
        <taxon>Pseudomonadati</taxon>
        <taxon>Pseudomonadota</taxon>
        <taxon>Betaproteobacteria</taxon>
        <taxon>Burkholderiales</taxon>
        <taxon>Burkholderiaceae</taxon>
        <taxon>Ralstonia</taxon>
    </lineage>
</organism>
<feature type="transmembrane region" description="Helical" evidence="2">
    <location>
        <begin position="193"/>
        <end position="216"/>
    </location>
</feature>
<feature type="transmembrane region" description="Helical" evidence="2">
    <location>
        <begin position="82"/>
        <end position="99"/>
    </location>
</feature>
<feature type="region of interest" description="Disordered" evidence="1">
    <location>
        <begin position="422"/>
        <end position="481"/>
    </location>
</feature>
<feature type="transmembrane region" description="Helical" evidence="2">
    <location>
        <begin position="134"/>
        <end position="152"/>
    </location>
</feature>
<feature type="transmembrane region" description="Helical" evidence="2">
    <location>
        <begin position="105"/>
        <end position="122"/>
    </location>
</feature>
<feature type="transmembrane region" description="Helical" evidence="2">
    <location>
        <begin position="324"/>
        <end position="346"/>
    </location>
</feature>
<proteinExistence type="predicted"/>
<evidence type="ECO:0000256" key="2">
    <source>
        <dbReference type="SAM" id="Phobius"/>
    </source>
</evidence>
<evidence type="ECO:0000313" key="5">
    <source>
        <dbReference type="EMBL" id="CAJ0799003.1"/>
    </source>
</evidence>
<dbReference type="AlphaFoldDB" id="A0AAD2F624"/>
<feature type="transmembrane region" description="Helical" evidence="2">
    <location>
        <begin position="358"/>
        <end position="379"/>
    </location>
</feature>
<dbReference type="PANTHER" id="PTHR39084:SF1">
    <property type="entry name" value="DUF4010 DOMAIN-CONTAINING PROTEIN"/>
    <property type="match status" value="1"/>
</dbReference>
<keyword evidence="2" id="KW-0472">Membrane</keyword>
<dbReference type="Proteomes" id="UP001189773">
    <property type="component" value="Unassembled WGS sequence"/>
</dbReference>
<feature type="transmembrane region" description="Helical" evidence="2">
    <location>
        <begin position="40"/>
        <end position="70"/>
    </location>
</feature>
<evidence type="ECO:0000313" key="7">
    <source>
        <dbReference type="Proteomes" id="UP001189756"/>
    </source>
</evidence>
<dbReference type="EMBL" id="CATZAR010000010">
    <property type="protein sequence ID" value="CAJ0799003.1"/>
    <property type="molecule type" value="Genomic_DNA"/>
</dbReference>